<dbReference type="PANTHER" id="PTHR43214:SF43">
    <property type="entry name" value="TWO-COMPONENT RESPONSE REGULATOR"/>
    <property type="match status" value="1"/>
</dbReference>
<feature type="domain" description="Response regulatory" evidence="5">
    <location>
        <begin position="3"/>
        <end position="118"/>
    </location>
</feature>
<keyword evidence="7" id="KW-1185">Reference proteome</keyword>
<evidence type="ECO:0000256" key="3">
    <source>
        <dbReference type="PROSITE-ProRule" id="PRU00169"/>
    </source>
</evidence>
<accession>A0ABP4IXJ9</accession>
<dbReference type="CDD" id="cd17535">
    <property type="entry name" value="REC_NarL-like"/>
    <property type="match status" value="1"/>
</dbReference>
<dbReference type="PANTHER" id="PTHR43214">
    <property type="entry name" value="TWO-COMPONENT RESPONSE REGULATOR"/>
    <property type="match status" value="1"/>
</dbReference>
<dbReference type="Gene3D" id="3.40.50.2300">
    <property type="match status" value="1"/>
</dbReference>
<evidence type="ECO:0000259" key="4">
    <source>
        <dbReference type="PROSITE" id="PS50043"/>
    </source>
</evidence>
<comment type="caution">
    <text evidence="6">The sequence shown here is derived from an EMBL/GenBank/DDBJ whole genome shotgun (WGS) entry which is preliminary data.</text>
</comment>
<dbReference type="SMART" id="SM00421">
    <property type="entry name" value="HTH_LUXR"/>
    <property type="match status" value="1"/>
</dbReference>
<name>A0ABP4IXJ9_9PSEU</name>
<dbReference type="SUPFAM" id="SSF52172">
    <property type="entry name" value="CheY-like"/>
    <property type="match status" value="1"/>
</dbReference>
<evidence type="ECO:0000256" key="2">
    <source>
        <dbReference type="ARBA" id="ARBA00023125"/>
    </source>
</evidence>
<dbReference type="Proteomes" id="UP001501414">
    <property type="component" value="Unassembled WGS sequence"/>
</dbReference>
<dbReference type="InterPro" id="IPR039420">
    <property type="entry name" value="WalR-like"/>
</dbReference>
<evidence type="ECO:0000313" key="7">
    <source>
        <dbReference type="Proteomes" id="UP001501414"/>
    </source>
</evidence>
<dbReference type="InterPro" id="IPR011006">
    <property type="entry name" value="CheY-like_superfamily"/>
</dbReference>
<dbReference type="SUPFAM" id="SSF46894">
    <property type="entry name" value="C-terminal effector domain of the bipartite response regulators"/>
    <property type="match status" value="1"/>
</dbReference>
<dbReference type="Pfam" id="PF00196">
    <property type="entry name" value="GerE"/>
    <property type="match status" value="1"/>
</dbReference>
<sequence length="204" mass="20843">MTRLVVVDDHPVFRRGLVSLLTASGLTVVAEAATGDEAVQVCAADPPDVVLMDLGMPGLGGVAATERIVAAHPRTAVVVVTLFDDESSVRAALDAGASGYVVKEADPDQIVAAVRAAAMGALWLGTGVPRPLAAIDARGPEPLPGLSPREGAVAELLGRGLTNAAIAARLGLSGKTVANYVSTVLTRLGAADRAEAVRIVRERR</sequence>
<dbReference type="PROSITE" id="PS50110">
    <property type="entry name" value="RESPONSE_REGULATORY"/>
    <property type="match status" value="1"/>
</dbReference>
<dbReference type="CDD" id="cd06170">
    <property type="entry name" value="LuxR_C_like"/>
    <property type="match status" value="1"/>
</dbReference>
<dbReference type="InterPro" id="IPR058245">
    <property type="entry name" value="NreC/VraR/RcsB-like_REC"/>
</dbReference>
<dbReference type="PRINTS" id="PR00038">
    <property type="entry name" value="HTHLUXR"/>
</dbReference>
<dbReference type="InterPro" id="IPR016032">
    <property type="entry name" value="Sig_transdc_resp-reg_C-effctor"/>
</dbReference>
<dbReference type="InterPro" id="IPR000792">
    <property type="entry name" value="Tscrpt_reg_LuxR_C"/>
</dbReference>
<feature type="modified residue" description="4-aspartylphosphate" evidence="3">
    <location>
        <position position="53"/>
    </location>
</feature>
<evidence type="ECO:0000313" key="6">
    <source>
        <dbReference type="EMBL" id="GAA1399187.1"/>
    </source>
</evidence>
<dbReference type="SMART" id="SM00448">
    <property type="entry name" value="REC"/>
    <property type="match status" value="1"/>
</dbReference>
<dbReference type="PROSITE" id="PS50043">
    <property type="entry name" value="HTH_LUXR_2"/>
    <property type="match status" value="1"/>
</dbReference>
<keyword evidence="2" id="KW-0238">DNA-binding</keyword>
<dbReference type="Pfam" id="PF00072">
    <property type="entry name" value="Response_reg"/>
    <property type="match status" value="1"/>
</dbReference>
<dbReference type="InterPro" id="IPR001789">
    <property type="entry name" value="Sig_transdc_resp-reg_receiver"/>
</dbReference>
<gene>
    <name evidence="6" type="ORF">GCM10009613_54410</name>
</gene>
<reference evidence="7" key="1">
    <citation type="journal article" date="2019" name="Int. J. Syst. Evol. Microbiol.">
        <title>The Global Catalogue of Microorganisms (GCM) 10K type strain sequencing project: providing services to taxonomists for standard genome sequencing and annotation.</title>
        <authorList>
            <consortium name="The Broad Institute Genomics Platform"/>
            <consortium name="The Broad Institute Genome Sequencing Center for Infectious Disease"/>
            <person name="Wu L."/>
            <person name="Ma J."/>
        </authorList>
    </citation>
    <scope>NUCLEOTIDE SEQUENCE [LARGE SCALE GENOMIC DNA]</scope>
    <source>
        <strain evidence="7">JCM 11896</strain>
    </source>
</reference>
<protein>
    <submittedName>
        <fullName evidence="6">Response regulator transcription factor</fullName>
    </submittedName>
</protein>
<evidence type="ECO:0000259" key="5">
    <source>
        <dbReference type="PROSITE" id="PS50110"/>
    </source>
</evidence>
<dbReference type="EMBL" id="BAAAJK010000046">
    <property type="protein sequence ID" value="GAA1399187.1"/>
    <property type="molecule type" value="Genomic_DNA"/>
</dbReference>
<keyword evidence="1 3" id="KW-0597">Phosphoprotein</keyword>
<evidence type="ECO:0000256" key="1">
    <source>
        <dbReference type="ARBA" id="ARBA00022553"/>
    </source>
</evidence>
<feature type="domain" description="HTH luxR-type" evidence="4">
    <location>
        <begin position="139"/>
        <end position="204"/>
    </location>
</feature>
<organism evidence="6 7">
    <name type="scientific">Pseudonocardia kongjuensis</name>
    <dbReference type="NCBI Taxonomy" id="102227"/>
    <lineage>
        <taxon>Bacteria</taxon>
        <taxon>Bacillati</taxon>
        <taxon>Actinomycetota</taxon>
        <taxon>Actinomycetes</taxon>
        <taxon>Pseudonocardiales</taxon>
        <taxon>Pseudonocardiaceae</taxon>
        <taxon>Pseudonocardia</taxon>
    </lineage>
</organism>
<proteinExistence type="predicted"/>
<dbReference type="RefSeq" id="WP_344027580.1">
    <property type="nucleotide sequence ID" value="NZ_BAAAJK010000046.1"/>
</dbReference>